<sequence length="69" mass="7798">MYQDVQGIPILDHSVNSYDSKDKSKEEKTGKTPESEPAPSGMGYRKDQEKCNDPSEETQLEKKHTQGLK</sequence>
<gene>
    <name evidence="2" type="ORF">MPEBLZ_02547</name>
</gene>
<feature type="region of interest" description="Disordered" evidence="1">
    <location>
        <begin position="1"/>
        <end position="69"/>
    </location>
</feature>
<proteinExistence type="predicted"/>
<dbReference type="Proteomes" id="UP000050360">
    <property type="component" value="Unassembled WGS sequence"/>
</dbReference>
<feature type="compositionally biased region" description="Basic and acidic residues" evidence="1">
    <location>
        <begin position="44"/>
        <end position="69"/>
    </location>
</feature>
<accession>A0A0P8C7U0</accession>
<dbReference type="EMBL" id="LKCM01000199">
    <property type="protein sequence ID" value="KPQ42865.1"/>
    <property type="molecule type" value="Genomic_DNA"/>
</dbReference>
<protein>
    <submittedName>
        <fullName evidence="2">Uncharacterized protein</fullName>
    </submittedName>
</protein>
<feature type="compositionally biased region" description="Basic and acidic residues" evidence="1">
    <location>
        <begin position="19"/>
        <end position="34"/>
    </location>
</feature>
<evidence type="ECO:0000256" key="1">
    <source>
        <dbReference type="SAM" id="MobiDB-lite"/>
    </source>
</evidence>
<evidence type="ECO:0000313" key="2">
    <source>
        <dbReference type="EMBL" id="KPQ42865.1"/>
    </source>
</evidence>
<reference evidence="2 3" key="1">
    <citation type="submission" date="2015-09" db="EMBL/GenBank/DDBJ databases">
        <title>A metagenomics-based metabolic model of nitrate-dependent anaerobic oxidation of methane by Methanoperedens-like archaea.</title>
        <authorList>
            <person name="Arshad A."/>
            <person name="Speth D.R."/>
            <person name="De Graaf R.M."/>
            <person name="Op Den Camp H.J."/>
            <person name="Jetten M.S."/>
            <person name="Welte C.U."/>
        </authorList>
    </citation>
    <scope>NUCLEOTIDE SEQUENCE [LARGE SCALE GENOMIC DNA]</scope>
</reference>
<comment type="caution">
    <text evidence="2">The sequence shown here is derived from an EMBL/GenBank/DDBJ whole genome shotgun (WGS) entry which is preliminary data.</text>
</comment>
<organism evidence="2 3">
    <name type="scientific">Candidatus Methanoperedens nitratireducens</name>
    <dbReference type="NCBI Taxonomy" id="1392998"/>
    <lineage>
        <taxon>Archaea</taxon>
        <taxon>Methanobacteriati</taxon>
        <taxon>Methanobacteriota</taxon>
        <taxon>Stenosarchaea group</taxon>
        <taxon>Methanomicrobia</taxon>
        <taxon>Methanosarcinales</taxon>
        <taxon>ANME-2 cluster</taxon>
        <taxon>Candidatus Methanoperedentaceae</taxon>
        <taxon>Candidatus Methanoperedens</taxon>
    </lineage>
</organism>
<name>A0A0P8C7U0_9EURY</name>
<dbReference type="AlphaFoldDB" id="A0A0P8C7U0"/>
<evidence type="ECO:0000313" key="3">
    <source>
        <dbReference type="Proteomes" id="UP000050360"/>
    </source>
</evidence>